<dbReference type="InterPro" id="IPR024072">
    <property type="entry name" value="DHFR-like_dom_sf"/>
</dbReference>
<evidence type="ECO:0000256" key="3">
    <source>
        <dbReference type="ARBA" id="ARBA00023002"/>
    </source>
</evidence>
<dbReference type="PANTHER" id="PTHR38011">
    <property type="entry name" value="DIHYDROFOLATE REDUCTASE FAMILY PROTEIN (AFU_ORTHOLOGUE AFUA_8G06820)"/>
    <property type="match status" value="1"/>
</dbReference>
<organism evidence="5 6">
    <name type="scientific">Gordoniibacillus kamchatkensis</name>
    <dbReference type="NCBI Taxonomy" id="1590651"/>
    <lineage>
        <taxon>Bacteria</taxon>
        <taxon>Bacillati</taxon>
        <taxon>Bacillota</taxon>
        <taxon>Bacilli</taxon>
        <taxon>Bacillales</taxon>
        <taxon>Paenibacillaceae</taxon>
        <taxon>Gordoniibacillus</taxon>
    </lineage>
</organism>
<dbReference type="PANTHER" id="PTHR38011:SF7">
    <property type="entry name" value="2,5-DIAMINO-6-RIBOSYLAMINO-4(3H)-PYRIMIDINONE 5'-PHOSPHATE REDUCTASE"/>
    <property type="match status" value="1"/>
</dbReference>
<accession>A0ABR5ABW6</accession>
<evidence type="ECO:0000256" key="2">
    <source>
        <dbReference type="ARBA" id="ARBA00022857"/>
    </source>
</evidence>
<dbReference type="InterPro" id="IPR050765">
    <property type="entry name" value="Riboflavin_Biosynth_HTPR"/>
</dbReference>
<proteinExistence type="predicted"/>
<comment type="pathway">
    <text evidence="1">Cofactor biosynthesis; riboflavin biosynthesis.</text>
</comment>
<evidence type="ECO:0000256" key="1">
    <source>
        <dbReference type="ARBA" id="ARBA00005104"/>
    </source>
</evidence>
<dbReference type="InterPro" id="IPR002734">
    <property type="entry name" value="RibDG_C"/>
</dbReference>
<comment type="caution">
    <text evidence="5">The sequence shown here is derived from an EMBL/GenBank/DDBJ whole genome shotgun (WGS) entry which is preliminary data.</text>
</comment>
<name>A0ABR5ABW6_9BACL</name>
<evidence type="ECO:0000313" key="6">
    <source>
        <dbReference type="Proteomes" id="UP000031967"/>
    </source>
</evidence>
<protein>
    <submittedName>
        <fullName evidence="5">5-amino-6-(5-phosphoribosylamino)uracil reductase</fullName>
    </submittedName>
</protein>
<feature type="domain" description="Bacterial bifunctional deaminase-reductase C-terminal" evidence="4">
    <location>
        <begin position="3"/>
        <end position="71"/>
    </location>
</feature>
<dbReference type="SUPFAM" id="SSF53597">
    <property type="entry name" value="Dihydrofolate reductase-like"/>
    <property type="match status" value="1"/>
</dbReference>
<dbReference type="Pfam" id="PF01872">
    <property type="entry name" value="RibD_C"/>
    <property type="match status" value="1"/>
</dbReference>
<keyword evidence="3" id="KW-0560">Oxidoreductase</keyword>
<keyword evidence="2" id="KW-0521">NADP</keyword>
<dbReference type="Proteomes" id="UP000031967">
    <property type="component" value="Unassembled WGS sequence"/>
</dbReference>
<gene>
    <name evidence="5" type="ORF">SD70_28740</name>
</gene>
<dbReference type="RefSeq" id="WP_041051979.1">
    <property type="nucleotide sequence ID" value="NZ_JXAK01000077.1"/>
</dbReference>
<dbReference type="EMBL" id="JXAK01000077">
    <property type="protein sequence ID" value="KIL38095.1"/>
    <property type="molecule type" value="Genomic_DNA"/>
</dbReference>
<evidence type="ECO:0000313" key="5">
    <source>
        <dbReference type="EMBL" id="KIL38095.1"/>
    </source>
</evidence>
<sequence>SVSIFLEGGGTLNGAMLQRKLVDKIILFIAPKIIGGPGAPSAFQFEGFERMSDAVRLTRLTMERSGEDILLTGYPVYAEEATEGEG</sequence>
<dbReference type="Gene3D" id="3.40.430.10">
    <property type="entry name" value="Dihydrofolate Reductase, subunit A"/>
    <property type="match status" value="1"/>
</dbReference>
<reference evidence="5 6" key="1">
    <citation type="submission" date="2014-12" db="EMBL/GenBank/DDBJ databases">
        <title>Draft genome sequence of Paenibacillus kamchatkensis strain B-2647.</title>
        <authorList>
            <person name="Karlyshev A.V."/>
            <person name="Kudryashova E.B."/>
        </authorList>
    </citation>
    <scope>NUCLEOTIDE SEQUENCE [LARGE SCALE GENOMIC DNA]</scope>
    <source>
        <strain evidence="5 6">VKM B-2647</strain>
    </source>
</reference>
<feature type="non-terminal residue" evidence="5">
    <location>
        <position position="1"/>
    </location>
</feature>
<evidence type="ECO:0000259" key="4">
    <source>
        <dbReference type="Pfam" id="PF01872"/>
    </source>
</evidence>
<keyword evidence="6" id="KW-1185">Reference proteome</keyword>